<dbReference type="Proteomes" id="UP000001880">
    <property type="component" value="Chromosome"/>
</dbReference>
<keyword evidence="6" id="KW-1133">Transmembrane helix</keyword>
<evidence type="ECO:0000256" key="5">
    <source>
        <dbReference type="ARBA" id="ARBA00022967"/>
    </source>
</evidence>
<evidence type="ECO:0000313" key="10">
    <source>
        <dbReference type="Proteomes" id="UP000001880"/>
    </source>
</evidence>
<dbReference type="SFLD" id="SFLDS00003">
    <property type="entry name" value="Haloacid_Dehalogenase"/>
    <property type="match status" value="1"/>
</dbReference>
<keyword evidence="7" id="KW-0472">Membrane</keyword>
<dbReference type="InterPro" id="IPR044492">
    <property type="entry name" value="P_typ_ATPase_HD_dom"/>
</dbReference>
<dbReference type="PRINTS" id="PR00119">
    <property type="entry name" value="CATATPASE"/>
</dbReference>
<accession>D0LKA4</accession>
<dbReference type="InterPro" id="IPR023299">
    <property type="entry name" value="ATPase_P-typ_cyto_dom_N"/>
</dbReference>
<dbReference type="Gene3D" id="3.40.50.1000">
    <property type="entry name" value="HAD superfamily/HAD-like"/>
    <property type="match status" value="1"/>
</dbReference>
<evidence type="ECO:0000259" key="8">
    <source>
        <dbReference type="SMART" id="SM00831"/>
    </source>
</evidence>
<dbReference type="Gene3D" id="1.20.1110.10">
    <property type="entry name" value="Calcium-transporting ATPase, transmembrane domain"/>
    <property type="match status" value="1"/>
</dbReference>
<keyword evidence="5" id="KW-1278">Translocase</keyword>
<dbReference type="InterPro" id="IPR001757">
    <property type="entry name" value="P_typ_ATPase"/>
</dbReference>
<gene>
    <name evidence="9" type="ordered locus">Hoch_0499</name>
</gene>
<dbReference type="PROSITE" id="PS00154">
    <property type="entry name" value="ATPASE_E1_E2"/>
    <property type="match status" value="1"/>
</dbReference>
<dbReference type="Pfam" id="PF13246">
    <property type="entry name" value="Cation_ATPase"/>
    <property type="match status" value="1"/>
</dbReference>
<dbReference type="SMART" id="SM00831">
    <property type="entry name" value="Cation_ATPase_N"/>
    <property type="match status" value="1"/>
</dbReference>
<dbReference type="TCDB" id="3.A.3.24.3">
    <property type="family name" value="the p-type atpase (p-atpase) superfamily"/>
</dbReference>
<name>D0LKA4_HALO1</name>
<evidence type="ECO:0000256" key="3">
    <source>
        <dbReference type="ARBA" id="ARBA00022741"/>
    </source>
</evidence>
<dbReference type="SFLD" id="SFLDF00027">
    <property type="entry name" value="p-type_atpase"/>
    <property type="match status" value="1"/>
</dbReference>
<dbReference type="SFLD" id="SFLDG00002">
    <property type="entry name" value="C1.7:_P-type_atpase_like"/>
    <property type="match status" value="1"/>
</dbReference>
<dbReference type="GO" id="GO:0016887">
    <property type="term" value="F:ATP hydrolysis activity"/>
    <property type="evidence" value="ECO:0007669"/>
    <property type="project" value="InterPro"/>
</dbReference>
<dbReference type="InterPro" id="IPR008250">
    <property type="entry name" value="ATPase_P-typ_transduc_dom_A_sf"/>
</dbReference>
<dbReference type="SUPFAM" id="SSF81665">
    <property type="entry name" value="Calcium ATPase, transmembrane domain M"/>
    <property type="match status" value="1"/>
</dbReference>
<evidence type="ECO:0000256" key="2">
    <source>
        <dbReference type="ARBA" id="ARBA00022692"/>
    </source>
</evidence>
<dbReference type="Gene3D" id="2.70.150.10">
    <property type="entry name" value="Calcium-transporting ATPase, cytoplasmic transduction domain A"/>
    <property type="match status" value="1"/>
</dbReference>
<dbReference type="InterPro" id="IPR006068">
    <property type="entry name" value="ATPase_P-typ_cation-transptr_C"/>
</dbReference>
<dbReference type="SUPFAM" id="SSF56784">
    <property type="entry name" value="HAD-like"/>
    <property type="match status" value="1"/>
</dbReference>
<evidence type="ECO:0000313" key="9">
    <source>
        <dbReference type="EMBL" id="ACY13138.1"/>
    </source>
</evidence>
<proteinExistence type="predicted"/>
<dbReference type="PRINTS" id="PR00120">
    <property type="entry name" value="HATPASE"/>
</dbReference>
<dbReference type="InterPro" id="IPR059000">
    <property type="entry name" value="ATPase_P-type_domA"/>
</dbReference>
<dbReference type="NCBIfam" id="TIGR01494">
    <property type="entry name" value="ATPase_P-type"/>
    <property type="match status" value="2"/>
</dbReference>
<dbReference type="GO" id="GO:0005524">
    <property type="term" value="F:ATP binding"/>
    <property type="evidence" value="ECO:0007669"/>
    <property type="project" value="UniProtKB-KW"/>
</dbReference>
<dbReference type="InterPro" id="IPR018303">
    <property type="entry name" value="ATPase_P-typ_P_site"/>
</dbReference>
<dbReference type="STRING" id="502025.Hoch_0499"/>
<organism evidence="9 10">
    <name type="scientific">Haliangium ochraceum (strain DSM 14365 / JCM 11303 / SMP-2)</name>
    <dbReference type="NCBI Taxonomy" id="502025"/>
    <lineage>
        <taxon>Bacteria</taxon>
        <taxon>Pseudomonadati</taxon>
        <taxon>Myxococcota</taxon>
        <taxon>Polyangia</taxon>
        <taxon>Haliangiales</taxon>
        <taxon>Kofleriaceae</taxon>
        <taxon>Haliangium</taxon>
    </lineage>
</organism>
<sequence>MLNLRKRLPRWLKPATRALRRGGRKVWRNDSRIHLALREVGRHQAEELVEALQAALADVEGVDWVRVNAHLAHAIVSLAPAVSSAHTGDAASDDTAEDAAEALVDRLLAAVAEVEAQLELERHPFPSKHPEQHPGDALPILRAGAELVARVGALGTSSVLRLMRVEPPAYDVNLAAFLALVHNVPGVRKTLERYVTIAGAELILDLFGAAVNILRQSETGPVLGVLQRTLRLRELYLRQRAWENWEPLMCAEPHQHAPTLPELSPRPTELPDAPIERYMDTASMASLSAFGLGLLATGNMESASGLLFAGAPRPARLGRGAFAAHIGARLSHAGILVLEPHVLRRLSRFDCVVVDAALLDDTPDARKLVHAARQAKLTLVAACEDGDSVRWAGIGDITGGDIVDAIRNWQARGRGVCFVGRGAHLAYVAADCGIGVWDSEAGACWGAHMVCRDSAQVAALFTMMATARKADDHSTQLAMLEAAVGVTLSYTGLDGKTTRRIMKVGQGLSILAMGNAVRLAAAIDIPEHDPHAAAAAAALPWHNMDIAEVLSAVRTSDDGLSESVALQRRPPPALEPSKVSHWLHMFGEELATPMVPILAAGAGLSILAGAFTDAALVAAALGINGVFGGAQRYHVEKALREFSRNEQRRVRVRRAGRIVEMDTAALVVGDIIELSSGEVVPADCRIASAEHLEVDESSLTGESLPVTKDAKPVDTDVIAERRSMVYEGTAVTTGTVTGVVVAIGDDTEARRALRLGENAPRSGGVEERLGELLALTGPVAAAGGVALAAASMVRGQSWRDVFSSAVGLAVAAVPEGLPILATLSQLAAAGRLSKHGILVRNPRAIEALGRVDVLCADKTGTLTEGRIQLALLSDGQEQHALDEHGGELSAELRAVLAVALRASPLDDDEPIPHLTDRALVAGARALGVTVEGEDGDGNGEGPRERVVELPFAPSRGYHAGLSRAQGGLLISAKGAPELIVERCTQVRRGDEITALDDAGREALLAESGRLARQGFRVLAIAERETDVDTLSEYDVAALCFRGFVAFADPVRESARKAVDDLLRAGVAIVMVTGDHPSTAQAIAEELGIANADAVMTGAEIEALDDQALAASVEKVGVFARVTPMHKVRIVRALQQAGRVVGMTGDGANDAPAIRLADVGIAVGQNSTTAARQAADMIITDERIETVAHAALEGRALWLSVRDAVAILVGGNLGEILYTLVGGIVSRKPPLNVRQILLVNLITDTFPALAIALRPPAHTSPEELVREGPDASLGDELTRDILWRAGITAGSASAAWIAARLGGRRGANSVGLLALTGSQLAQTLAVGTHSAPVVLTSVGSFAALVAIVQTPMLSAFFGCRPLGPVGLAQAGAAIAAGMGAYLVLPKAPELIAAAGERVRAWRRGAADEGEGEGYVDAAVLVEDDEDDNPYIEPPIGQPMTVH</sequence>
<reference evidence="9 10" key="1">
    <citation type="journal article" date="2010" name="Stand. Genomic Sci.">
        <title>Complete genome sequence of Haliangium ochraceum type strain (SMP-2).</title>
        <authorList>
            <consortium name="US DOE Joint Genome Institute (JGI-PGF)"/>
            <person name="Ivanova N."/>
            <person name="Daum C."/>
            <person name="Lang E."/>
            <person name="Abt B."/>
            <person name="Kopitz M."/>
            <person name="Saunders E."/>
            <person name="Lapidus A."/>
            <person name="Lucas S."/>
            <person name="Glavina Del Rio T."/>
            <person name="Nolan M."/>
            <person name="Tice H."/>
            <person name="Copeland A."/>
            <person name="Cheng J.F."/>
            <person name="Chen F."/>
            <person name="Bruce D."/>
            <person name="Goodwin L."/>
            <person name="Pitluck S."/>
            <person name="Mavromatis K."/>
            <person name="Pati A."/>
            <person name="Mikhailova N."/>
            <person name="Chen A."/>
            <person name="Palaniappan K."/>
            <person name="Land M."/>
            <person name="Hauser L."/>
            <person name="Chang Y.J."/>
            <person name="Jeffries C.D."/>
            <person name="Detter J.C."/>
            <person name="Brettin T."/>
            <person name="Rohde M."/>
            <person name="Goker M."/>
            <person name="Bristow J."/>
            <person name="Markowitz V."/>
            <person name="Eisen J.A."/>
            <person name="Hugenholtz P."/>
            <person name="Kyrpides N.C."/>
            <person name="Klenk H.P."/>
        </authorList>
    </citation>
    <scope>NUCLEOTIDE SEQUENCE [LARGE SCALE GENOMIC DNA]</scope>
    <source>
        <strain evidence="10">DSM 14365 / CIP 107738 / JCM 11303 / AJ 13395 / SMP-2</strain>
    </source>
</reference>
<dbReference type="Gene3D" id="3.40.1110.10">
    <property type="entry name" value="Calcium-transporting ATPase, cytoplasmic domain N"/>
    <property type="match status" value="1"/>
</dbReference>
<dbReference type="SUPFAM" id="SSF81653">
    <property type="entry name" value="Calcium ATPase, transduction domain A"/>
    <property type="match status" value="1"/>
</dbReference>
<dbReference type="SUPFAM" id="SSF81660">
    <property type="entry name" value="Metal cation-transporting ATPase, ATP-binding domain N"/>
    <property type="match status" value="1"/>
</dbReference>
<dbReference type="InterPro" id="IPR036412">
    <property type="entry name" value="HAD-like_sf"/>
</dbReference>
<keyword evidence="10" id="KW-1185">Reference proteome</keyword>
<protein>
    <submittedName>
        <fullName evidence="9">ATPase, P-type (Transporting), HAD superfamily, subfamily IC</fullName>
    </submittedName>
</protein>
<dbReference type="Pfam" id="PF00122">
    <property type="entry name" value="E1-E2_ATPase"/>
    <property type="match status" value="1"/>
</dbReference>
<dbReference type="Pfam" id="PF00689">
    <property type="entry name" value="Cation_ATPase_C"/>
    <property type="match status" value="1"/>
</dbReference>
<comment type="subcellular location">
    <subcellularLocation>
        <location evidence="1">Membrane</location>
        <topology evidence="1">Multi-pass membrane protein</topology>
    </subcellularLocation>
</comment>
<evidence type="ECO:0000256" key="4">
    <source>
        <dbReference type="ARBA" id="ARBA00022840"/>
    </source>
</evidence>
<dbReference type="GO" id="GO:0016020">
    <property type="term" value="C:membrane"/>
    <property type="evidence" value="ECO:0007669"/>
    <property type="project" value="UniProtKB-SubCell"/>
</dbReference>
<dbReference type="EMBL" id="CP001804">
    <property type="protein sequence ID" value="ACY13138.1"/>
    <property type="molecule type" value="Genomic_DNA"/>
</dbReference>
<keyword evidence="4" id="KW-0067">ATP-binding</keyword>
<dbReference type="InterPro" id="IPR023298">
    <property type="entry name" value="ATPase_P-typ_TM_dom_sf"/>
</dbReference>
<keyword evidence="2" id="KW-0812">Transmembrane</keyword>
<dbReference type="HOGENOM" id="CLU_002360_0_1_7"/>
<dbReference type="eggNOG" id="COG0474">
    <property type="taxonomic scope" value="Bacteria"/>
</dbReference>
<dbReference type="KEGG" id="hoh:Hoch_0499"/>
<keyword evidence="3" id="KW-0547">Nucleotide-binding</keyword>
<evidence type="ECO:0000256" key="6">
    <source>
        <dbReference type="ARBA" id="ARBA00022989"/>
    </source>
</evidence>
<evidence type="ECO:0000256" key="7">
    <source>
        <dbReference type="ARBA" id="ARBA00023136"/>
    </source>
</evidence>
<evidence type="ECO:0000256" key="1">
    <source>
        <dbReference type="ARBA" id="ARBA00004141"/>
    </source>
</evidence>
<dbReference type="InterPro" id="IPR023214">
    <property type="entry name" value="HAD_sf"/>
</dbReference>
<feature type="domain" description="Cation-transporting P-type ATPase N-terminal" evidence="8">
    <location>
        <begin position="540"/>
        <end position="610"/>
    </location>
</feature>
<dbReference type="InterPro" id="IPR004014">
    <property type="entry name" value="ATPase_P-typ_cation-transptr_N"/>
</dbReference>
<dbReference type="PANTHER" id="PTHR42861">
    <property type="entry name" value="CALCIUM-TRANSPORTING ATPASE"/>
    <property type="match status" value="1"/>
</dbReference>